<feature type="region of interest" description="Disordered" evidence="5">
    <location>
        <begin position="1807"/>
        <end position="1846"/>
    </location>
</feature>
<feature type="region of interest" description="Disordered" evidence="5">
    <location>
        <begin position="369"/>
        <end position="391"/>
    </location>
</feature>
<dbReference type="GO" id="GO:0043161">
    <property type="term" value="P:proteasome-mediated ubiquitin-dependent protein catabolic process"/>
    <property type="evidence" value="ECO:0007669"/>
    <property type="project" value="TreeGrafter"/>
</dbReference>
<feature type="compositionally biased region" description="Gly residues" evidence="5">
    <location>
        <begin position="1815"/>
        <end position="1831"/>
    </location>
</feature>
<evidence type="ECO:0000256" key="4">
    <source>
        <dbReference type="RuleBase" id="RU369009"/>
    </source>
</evidence>
<feature type="compositionally biased region" description="Acidic residues" evidence="5">
    <location>
        <begin position="2277"/>
        <end position="2290"/>
    </location>
</feature>
<dbReference type="OrthoDB" id="271273at2759"/>
<dbReference type="GO" id="GO:0016607">
    <property type="term" value="C:nuclear speck"/>
    <property type="evidence" value="ECO:0007669"/>
    <property type="project" value="TreeGrafter"/>
</dbReference>
<feature type="compositionally biased region" description="Low complexity" evidence="5">
    <location>
        <begin position="1319"/>
        <end position="1331"/>
    </location>
</feature>
<keyword evidence="3 4" id="KW-0808">Transferase</keyword>
<feature type="compositionally biased region" description="Low complexity" evidence="5">
    <location>
        <begin position="2094"/>
        <end position="2105"/>
    </location>
</feature>
<protein>
    <recommendedName>
        <fullName evidence="4">E3 ubiquitin-protein ligase</fullName>
        <ecNumber evidence="4">2.3.2.26</ecNumber>
    </recommendedName>
</protein>
<feature type="compositionally biased region" description="Polar residues" evidence="5">
    <location>
        <begin position="411"/>
        <end position="426"/>
    </location>
</feature>
<dbReference type="KEGG" id="hazt:108669567"/>
<dbReference type="Gene3D" id="1.25.10.10">
    <property type="entry name" value="Leucine-rich Repeat Variant"/>
    <property type="match status" value="1"/>
</dbReference>
<dbReference type="InterPro" id="IPR016024">
    <property type="entry name" value="ARM-type_fold"/>
</dbReference>
<feature type="compositionally biased region" description="Low complexity" evidence="5">
    <location>
        <begin position="771"/>
        <end position="796"/>
    </location>
</feature>
<dbReference type="SUPFAM" id="SSF48371">
    <property type="entry name" value="ARM repeat"/>
    <property type="match status" value="1"/>
</dbReference>
<organism evidence="7 8">
    <name type="scientific">Hyalella azteca</name>
    <name type="common">Amphipod</name>
    <dbReference type="NCBI Taxonomy" id="294128"/>
    <lineage>
        <taxon>Eukaryota</taxon>
        <taxon>Metazoa</taxon>
        <taxon>Ecdysozoa</taxon>
        <taxon>Arthropoda</taxon>
        <taxon>Crustacea</taxon>
        <taxon>Multicrustacea</taxon>
        <taxon>Malacostraca</taxon>
        <taxon>Eumalacostraca</taxon>
        <taxon>Peracarida</taxon>
        <taxon>Amphipoda</taxon>
        <taxon>Senticaudata</taxon>
        <taxon>Talitrida</taxon>
        <taxon>Talitroidea</taxon>
        <taxon>Hyalellidae</taxon>
        <taxon>Hyalella</taxon>
    </lineage>
</organism>
<name>A0A979FFZ5_HYAAZ</name>
<feature type="region of interest" description="Disordered" evidence="5">
    <location>
        <begin position="2079"/>
        <end position="2117"/>
    </location>
</feature>
<feature type="region of interest" description="Disordered" evidence="5">
    <location>
        <begin position="1305"/>
        <end position="1396"/>
    </location>
</feature>
<keyword evidence="4" id="KW-0833">Ubl conjugation pathway</keyword>
<feature type="region of interest" description="Disordered" evidence="5">
    <location>
        <begin position="2272"/>
        <end position="2299"/>
    </location>
</feature>
<feature type="compositionally biased region" description="Basic residues" evidence="5">
    <location>
        <begin position="2370"/>
        <end position="2384"/>
    </location>
</feature>
<feature type="region of interest" description="Disordered" evidence="5">
    <location>
        <begin position="2362"/>
        <end position="2387"/>
    </location>
</feature>
<accession>A0A979FFZ5</accession>
<feature type="compositionally biased region" description="Pro residues" evidence="5">
    <location>
        <begin position="1306"/>
        <end position="1318"/>
    </location>
</feature>
<feature type="compositionally biased region" description="Low complexity" evidence="5">
    <location>
        <begin position="327"/>
        <end position="339"/>
    </location>
</feature>
<comment type="catalytic activity">
    <reaction evidence="1 4">
        <text>S-ubiquitinyl-[E2 ubiquitin-conjugating enzyme]-L-cysteine + [acceptor protein]-L-lysine = [E2 ubiquitin-conjugating enzyme]-L-cysteine + N(6)-ubiquitinyl-[acceptor protein]-L-lysine.</text>
        <dbReference type="EC" id="2.3.2.26"/>
    </reaction>
</comment>
<sequence length="2406" mass="249869">MAELRSCEAGSIPLGGSRLPAPASSQGASTTSINSFKNGSSSSRNTPSRSQHSSSVATSVIVSTSVRSPGCRRSSLSCKTPPSPSVATRARSSSGSSGKSCNAVASSQLPSVSPEASSTVASVSSLPLRKRKFSALDCSAIDLSVKGCQDSGPSRPSSPVTNSLPSKEELSCPVTRKQAARAAAEVIVGPAALSPAEHHTPTRRSHKAPRLSLPLGPSPPVRDQRITRRSLAVSSPAASPANTRRQSLRSPRVRSSASSSPSRSPLTPRRLTRLSAQLGVGGDLASLPESLPLAYPAKRRRVTSGRSTGSVDSTDGPSESKRARRVSPNAPSCSNSPACGAAPTHPQVHNPKYRSLKVDSSEAINVALASSPGNSTSSSPPSSSSSSSSSTAGVFSITNLAEFSHPVQTPPAVQSSTPAASSNPTGNFLDLPLSVLPLPQAESEPRRNSFGIVKSYPLRNRLRNEAQQNYSDNSSNINVSCVSTPSAAATVVASNIIPSTGQQVWCHQSSLNTVSSALSGGLSAVTVGGATGISHGSDLPHLPPALPQHNSSIGGISGLAGLAAVAGGSSSGAIDLSTHSSRAAGIVSTSGCGPRYTHHQVTPSLPSYHYAPHHPPTLPRHQPPPPPSHSQTGGYSLFPPSYSAQYQYPYGNPNTYPPPLPLNPSTGHLLQPGYSTITCPPVGLYSTTAPTAPAPAPPGVTSSSGGFLTDTFRRLRDSRRSQHQAGDLLSSASIPGGLLSTSARGSSPSSSSRRSSGKESRSYWRGRSNTVSGGVPSSVSSNSAAAAAAVGSSGRKSSGGNGGKRSSGRHTNSNNKNTTNTGTCASTSQHWSACAGKGGGGSSSSSTSSSSSGSGAAGAAASALGLDPPPPGGGPSGVMSGAANSSSAALGAAAASSSGAVTAPTSMGAGAAGILLDPSEEDSEMGRLESLLAARGLPPSLFGSLAPRMHHLLNRSSASSSIGSKANQLLIGLQATGDEGQQLQALIEMCQLLVMGNEDTLAGFPIKQVTPALITLLNMEHNFDMMNHACRALTYMLEALPRSAGVIVDAVPVFLQKLQVIQCMDVAEQSLTALEALSKKHSKAILQAGGIASCLMYLDFFSLPAARAALNITANCCLNITPSTYHFVEDSLPILANRISPTGDKKCVESACLAYSRLIDNFQHNPEKLRLIAKHSLLSNMQTLVVAVPSLLSSSSLILVLRQMAILCCNCPPLAVELLMNNVAETLVQLITVNGSAGGLDGEELEISARTPQEQYEIANLACELLPSLPNTGMFAVDYSLSATYSTPSSVKYTALPPLPVSSLPPSLPSLSNPPPSLPNMASSMASSLSLTSEALHHPSPPQLSTATTQSVLQLPLMPPQHGNEACPLPIHLLPPPPLSSLPPPPPPPPPTTITAGDIAEVSDAAAEDSATITLSSVATTAPGASSNNTSPAVTAASVSVWQWQDGRQPWQMSVTTSADAHKSEEEDPRKSCLESNAELAANFLRRVFNLLYEVYYKSAGPAVKHRTLKALLRMVHFANPPLLEEVIRPQHFSSQLATMLSSNDLKIVVSALQLADLLMRKLQEVFSVYFRREGVLHQIKKLSEPPAPPVRAMSTSLGSGVSITSTPLSSQRNSFITVGSYMPMMGSSNVSSSSSNNILMPPLPASLGGGSLYAGTEWLSMDPNVSGSVALSASPLLAAARSINSLGEPNSMSLSLHNASMPHLATASPMNSSHLTPIIGSSSAHSSLTPSSAQNSSMMHSYPPPHAGVSDGLAPISQLLEPSISVSSHVTSLATAAGVSNATAHGSSGASKLTSSPPMRLSDVLKKKRSNRMSGGGGSGGSSGGSGVSGGRWRSRRQEESPQQHATSFGDFFMKSLSSTASSPDTPVNTSNSNNVNRTSAWHLGGASSHHGGRSAPTAKTHGGGSSSSSGSSSRGAGTGRSGSSFLANLNPVRWGRCSSTAAPPPEVKDKNLSSRSNSYCAPSSMIPQHVQTSCSTSSRHRESVKTWVREQAMRLDREHFGLELQGLTHPALTVLNRLIGAIQQLHTQPGNCIPALSEMMHIVTGSDISSFELIHSGLVKTLLLYLTATDKRPEKDISKNVKELQETAVPGTSTAADDVAASSNDGTKSSGGASPINSGALETAAGGIIEPAVIANIVKTPRDERLRSFLHVFLGCSLDPLQPGGGCDPNVVSRFTGLLSKLMSCVNQLEQFPVKVHDLPSGAGAGSRGGATSAIKFLNTHQLKCNLQRDPSCTRLREWRGGPVKVDPLALVQAIERYLVVRGYARLRDHQHDDNSDDDNSDDDDIDDNLASISSSQGSQQHKLEFLIGDQVLPYNMTVYQALRHYSQELSPSDAENEGEVPVSQSAVWLHTHTIYYRPVMEEPPAKSSRKGKGGSKSSPKKKITESLVTGLSQLTQLTKISII</sequence>
<dbReference type="Pfam" id="PF25579">
    <property type="entry name" value="TPR_TRIP12_N"/>
    <property type="match status" value="1"/>
</dbReference>
<comment type="pathway">
    <text evidence="2 4">Protein modification; protein ubiquitination.</text>
</comment>
<feature type="compositionally biased region" description="Low complexity" evidence="5">
    <location>
        <begin position="1722"/>
        <end position="1733"/>
    </location>
</feature>
<dbReference type="GO" id="GO:0000209">
    <property type="term" value="P:protein polyubiquitination"/>
    <property type="evidence" value="ECO:0007669"/>
    <property type="project" value="TreeGrafter"/>
</dbReference>
<feature type="compositionally biased region" description="Polar residues" evidence="5">
    <location>
        <begin position="151"/>
        <end position="165"/>
    </location>
</feature>
<gene>
    <name evidence="8" type="primary">LOC108669567</name>
</gene>
<feature type="region of interest" description="Disordered" evidence="5">
    <location>
        <begin position="1938"/>
        <end position="1964"/>
    </location>
</feature>
<feature type="compositionally biased region" description="Polar residues" evidence="5">
    <location>
        <begin position="2106"/>
        <end position="2117"/>
    </location>
</feature>
<evidence type="ECO:0000259" key="6">
    <source>
        <dbReference type="Pfam" id="PF25579"/>
    </source>
</evidence>
<feature type="compositionally biased region" description="Polar residues" evidence="5">
    <location>
        <begin position="103"/>
        <end position="124"/>
    </location>
</feature>
<feature type="compositionally biased region" description="Low complexity" evidence="5">
    <location>
        <begin position="1908"/>
        <end position="1917"/>
    </location>
</feature>
<evidence type="ECO:0000256" key="1">
    <source>
        <dbReference type="ARBA" id="ARBA00000885"/>
    </source>
</evidence>
<feature type="region of interest" description="Disordered" evidence="5">
    <location>
        <begin position="407"/>
        <end position="426"/>
    </location>
</feature>
<dbReference type="InterPro" id="IPR011989">
    <property type="entry name" value="ARM-like"/>
</dbReference>
<feature type="compositionally biased region" description="Low complexity" evidence="5">
    <location>
        <begin position="370"/>
        <end position="390"/>
    </location>
</feature>
<feature type="region of interest" description="Disordered" evidence="5">
    <location>
        <begin position="603"/>
        <end position="636"/>
    </location>
</feature>
<feature type="compositionally biased region" description="Pro residues" evidence="5">
    <location>
        <begin position="1373"/>
        <end position="1392"/>
    </location>
</feature>
<feature type="compositionally biased region" description="Low complexity" evidence="5">
    <location>
        <begin position="843"/>
        <end position="866"/>
    </location>
</feature>
<evidence type="ECO:0000256" key="5">
    <source>
        <dbReference type="SAM" id="MobiDB-lite"/>
    </source>
</evidence>
<feature type="compositionally biased region" description="Low complexity" evidence="5">
    <location>
        <begin position="230"/>
        <end position="241"/>
    </location>
</feature>
<comment type="similarity">
    <text evidence="4">Belongs to the UPL family. K-HECT subfamily.</text>
</comment>
<dbReference type="PANTHER" id="PTHR45670:SF13">
    <property type="entry name" value="E3 UBIQUITIN-PROTEIN LIGASE TRIP12"/>
    <property type="match status" value="1"/>
</dbReference>
<feature type="compositionally biased region" description="Low complexity" evidence="5">
    <location>
        <begin position="1863"/>
        <end position="1897"/>
    </location>
</feature>
<dbReference type="InterPro" id="IPR057948">
    <property type="entry name" value="TPR_TRIP12_N"/>
</dbReference>
<dbReference type="GO" id="GO:0006974">
    <property type="term" value="P:DNA damage response"/>
    <property type="evidence" value="ECO:0007669"/>
    <property type="project" value="TreeGrafter"/>
</dbReference>
<dbReference type="EC" id="2.3.2.26" evidence="4"/>
<feature type="domain" description="E3 ubiquitin-protein ligase TRIP12-like TPR repeats" evidence="6">
    <location>
        <begin position="958"/>
        <end position="1087"/>
    </location>
</feature>
<evidence type="ECO:0000313" key="8">
    <source>
        <dbReference type="RefSeq" id="XP_047735667.1"/>
    </source>
</evidence>
<dbReference type="GeneID" id="108669567"/>
<comment type="function">
    <text evidence="4">E3 ubiquitin-protein ligase which accepts ubiquitin from an E2 ubiquitin-conjugating enzyme in the form of a thioester and then directly transfers the ubiquitin to targeted substrates.</text>
</comment>
<feature type="compositionally biased region" description="Low complexity" evidence="5">
    <location>
        <begin position="248"/>
        <end position="270"/>
    </location>
</feature>
<proteinExistence type="inferred from homology"/>
<feature type="compositionally biased region" description="Low complexity" evidence="5">
    <location>
        <begin position="811"/>
        <end position="823"/>
    </location>
</feature>
<keyword evidence="7" id="KW-1185">Reference proteome</keyword>
<feature type="region of interest" description="Disordered" evidence="5">
    <location>
        <begin position="296"/>
        <end position="351"/>
    </location>
</feature>
<evidence type="ECO:0000256" key="2">
    <source>
        <dbReference type="ARBA" id="ARBA00004906"/>
    </source>
</evidence>
<feature type="region of interest" description="Disordered" evidence="5">
    <location>
        <begin position="1"/>
        <end position="124"/>
    </location>
</feature>
<feature type="compositionally biased region" description="Low complexity" evidence="5">
    <location>
        <begin position="740"/>
        <end position="754"/>
    </location>
</feature>
<dbReference type="GO" id="GO:0061630">
    <property type="term" value="F:ubiquitin protein ligase activity"/>
    <property type="evidence" value="ECO:0007669"/>
    <property type="project" value="UniProtKB-UniRule"/>
</dbReference>
<dbReference type="RefSeq" id="XP_047735667.1">
    <property type="nucleotide sequence ID" value="XM_047879711.1"/>
</dbReference>
<feature type="compositionally biased region" description="Low complexity" evidence="5">
    <location>
        <begin position="32"/>
        <end position="68"/>
    </location>
</feature>
<dbReference type="Proteomes" id="UP000694843">
    <property type="component" value="Unplaced"/>
</dbReference>
<dbReference type="PANTHER" id="PTHR45670">
    <property type="entry name" value="E3 UBIQUITIN-PROTEIN LIGASE TRIP12"/>
    <property type="match status" value="1"/>
</dbReference>
<reference evidence="8" key="1">
    <citation type="submission" date="2025-08" db="UniProtKB">
        <authorList>
            <consortium name="RefSeq"/>
        </authorList>
    </citation>
    <scope>IDENTIFICATION</scope>
    <source>
        <tissue evidence="8">Whole organism</tissue>
    </source>
</reference>
<feature type="region of interest" description="Disordered" evidence="5">
    <location>
        <begin position="718"/>
        <end position="883"/>
    </location>
</feature>
<feature type="region of interest" description="Disordered" evidence="5">
    <location>
        <begin position="1716"/>
        <end position="1751"/>
    </location>
</feature>
<feature type="region of interest" description="Disordered" evidence="5">
    <location>
        <begin position="1858"/>
        <end position="1926"/>
    </location>
</feature>
<evidence type="ECO:0000313" key="7">
    <source>
        <dbReference type="Proteomes" id="UP000694843"/>
    </source>
</evidence>
<feature type="compositionally biased region" description="Pro residues" evidence="5">
    <location>
        <begin position="613"/>
        <end position="628"/>
    </location>
</feature>
<feature type="compositionally biased region" description="Polar residues" evidence="5">
    <location>
        <begin position="1955"/>
        <end position="1964"/>
    </location>
</feature>
<feature type="compositionally biased region" description="Polar residues" evidence="5">
    <location>
        <begin position="1343"/>
        <end position="1353"/>
    </location>
</feature>
<feature type="region of interest" description="Disordered" evidence="5">
    <location>
        <begin position="145"/>
        <end position="270"/>
    </location>
</feature>
<evidence type="ECO:0000256" key="3">
    <source>
        <dbReference type="ARBA" id="ARBA00022679"/>
    </source>
</evidence>
<dbReference type="InterPro" id="IPR045322">
    <property type="entry name" value="HECTD1/TRIP12-like"/>
</dbReference>